<organism evidence="2 3">
    <name type="scientific">Aaosphaeria arxii CBS 175.79</name>
    <dbReference type="NCBI Taxonomy" id="1450172"/>
    <lineage>
        <taxon>Eukaryota</taxon>
        <taxon>Fungi</taxon>
        <taxon>Dikarya</taxon>
        <taxon>Ascomycota</taxon>
        <taxon>Pezizomycotina</taxon>
        <taxon>Dothideomycetes</taxon>
        <taxon>Pleosporomycetidae</taxon>
        <taxon>Pleosporales</taxon>
        <taxon>Pleosporales incertae sedis</taxon>
        <taxon>Aaosphaeria</taxon>
    </lineage>
</organism>
<dbReference type="Proteomes" id="UP000799778">
    <property type="component" value="Unassembled WGS sequence"/>
</dbReference>
<gene>
    <name evidence="2" type="ORF">BU24DRAFT_226762</name>
</gene>
<proteinExistence type="predicted"/>
<dbReference type="AlphaFoldDB" id="A0A6A5XP25"/>
<sequence>MGRSCRTQPHFPIQLPRTDPKYTRLVCLISSSVPLSSPTAQSCAPSSHCICPLSRPSSPKTPTLTHLVSSHPLSLSLSSSQFTLTTLLHFCHSHINSLSRSLPLVLASFVPSYINLPQSGLITALLPPSHPLPPPPPPPPPSSPSSRLLLFPSFSSPTEHHPSPVS</sequence>
<feature type="region of interest" description="Disordered" evidence="1">
    <location>
        <begin position="127"/>
        <end position="166"/>
    </location>
</feature>
<name>A0A6A5XP25_9PLEO</name>
<evidence type="ECO:0000313" key="2">
    <source>
        <dbReference type="EMBL" id="KAF2015015.1"/>
    </source>
</evidence>
<evidence type="ECO:0000256" key="1">
    <source>
        <dbReference type="SAM" id="MobiDB-lite"/>
    </source>
</evidence>
<accession>A0A6A5XP25</accession>
<feature type="compositionally biased region" description="Low complexity" evidence="1">
    <location>
        <begin position="144"/>
        <end position="157"/>
    </location>
</feature>
<feature type="compositionally biased region" description="Pro residues" evidence="1">
    <location>
        <begin position="128"/>
        <end position="143"/>
    </location>
</feature>
<dbReference type="EMBL" id="ML978070">
    <property type="protein sequence ID" value="KAF2015015.1"/>
    <property type="molecule type" value="Genomic_DNA"/>
</dbReference>
<reference evidence="2" key="1">
    <citation type="journal article" date="2020" name="Stud. Mycol.">
        <title>101 Dothideomycetes genomes: a test case for predicting lifestyles and emergence of pathogens.</title>
        <authorList>
            <person name="Haridas S."/>
            <person name="Albert R."/>
            <person name="Binder M."/>
            <person name="Bloem J."/>
            <person name="Labutti K."/>
            <person name="Salamov A."/>
            <person name="Andreopoulos B."/>
            <person name="Baker S."/>
            <person name="Barry K."/>
            <person name="Bills G."/>
            <person name="Bluhm B."/>
            <person name="Cannon C."/>
            <person name="Castanera R."/>
            <person name="Culley D."/>
            <person name="Daum C."/>
            <person name="Ezra D."/>
            <person name="Gonzalez J."/>
            <person name="Henrissat B."/>
            <person name="Kuo A."/>
            <person name="Liang C."/>
            <person name="Lipzen A."/>
            <person name="Lutzoni F."/>
            <person name="Magnuson J."/>
            <person name="Mondo S."/>
            <person name="Nolan M."/>
            <person name="Ohm R."/>
            <person name="Pangilinan J."/>
            <person name="Park H.-J."/>
            <person name="Ramirez L."/>
            <person name="Alfaro M."/>
            <person name="Sun H."/>
            <person name="Tritt A."/>
            <person name="Yoshinaga Y."/>
            <person name="Zwiers L.-H."/>
            <person name="Turgeon B."/>
            <person name="Goodwin S."/>
            <person name="Spatafora J."/>
            <person name="Crous P."/>
            <person name="Grigoriev I."/>
        </authorList>
    </citation>
    <scope>NUCLEOTIDE SEQUENCE</scope>
    <source>
        <strain evidence="2">CBS 175.79</strain>
    </source>
</reference>
<keyword evidence="3" id="KW-1185">Reference proteome</keyword>
<evidence type="ECO:0000313" key="3">
    <source>
        <dbReference type="Proteomes" id="UP000799778"/>
    </source>
</evidence>
<dbReference type="GeneID" id="54279513"/>
<dbReference type="RefSeq" id="XP_033383354.1">
    <property type="nucleotide sequence ID" value="XM_033522116.1"/>
</dbReference>
<protein>
    <submittedName>
        <fullName evidence="2">Uncharacterized protein</fullName>
    </submittedName>
</protein>